<evidence type="ECO:0000313" key="1">
    <source>
        <dbReference type="EMBL" id="RST78673.1"/>
    </source>
</evidence>
<protein>
    <submittedName>
        <fullName evidence="1">DUF2336 domain-containing protein</fullName>
    </submittedName>
</protein>
<dbReference type="OrthoDB" id="8437243at2"/>
<dbReference type="Proteomes" id="UP000278398">
    <property type="component" value="Unassembled WGS sequence"/>
</dbReference>
<reference evidence="1 2" key="1">
    <citation type="submission" date="2018-12" db="EMBL/GenBank/DDBJ databases">
        <title>Mesorhizobium carbonis sp. nov., isolated from coal mine water.</title>
        <authorList>
            <person name="Xin W."/>
            <person name="Xu Z."/>
            <person name="Xiang F."/>
            <person name="Zhang J."/>
            <person name="Xi L."/>
            <person name="Liu J."/>
        </authorList>
    </citation>
    <scope>NUCLEOTIDE SEQUENCE [LARGE SCALE GENOMIC DNA]</scope>
    <source>
        <strain evidence="1 2">B2.3</strain>
    </source>
</reference>
<accession>A0A3R9ZVT5</accession>
<name>A0A3R9ZVT5_9HYPH</name>
<feature type="non-terminal residue" evidence="1">
    <location>
        <position position="126"/>
    </location>
</feature>
<evidence type="ECO:0000313" key="2">
    <source>
        <dbReference type="Proteomes" id="UP000278398"/>
    </source>
</evidence>
<dbReference type="AlphaFoldDB" id="A0A3R9ZVT5"/>
<keyword evidence="2" id="KW-1185">Reference proteome</keyword>
<proteinExistence type="predicted"/>
<comment type="caution">
    <text evidence="1">The sequence shown here is derived from an EMBL/GenBank/DDBJ whole genome shotgun (WGS) entry which is preliminary data.</text>
</comment>
<sequence>MFRAAVSAFVSLTRPTRREIAQLAQLTLPLFDRTSTEARRYVCAVLSDSRHAPAELLQRLCEEPVETCAPLLIRSPLLSNADLVRIIGAKGAPHARVIARRGDLHPAIAALANALMRAAAQGEALA</sequence>
<gene>
    <name evidence="1" type="ORF">EJC49_25385</name>
</gene>
<organism evidence="1 2">
    <name type="scientific">Aquibium carbonis</name>
    <dbReference type="NCBI Taxonomy" id="2495581"/>
    <lineage>
        <taxon>Bacteria</taxon>
        <taxon>Pseudomonadati</taxon>
        <taxon>Pseudomonadota</taxon>
        <taxon>Alphaproteobacteria</taxon>
        <taxon>Hyphomicrobiales</taxon>
        <taxon>Phyllobacteriaceae</taxon>
        <taxon>Aquibium</taxon>
    </lineage>
</organism>
<dbReference type="EMBL" id="RWKW01000176">
    <property type="protein sequence ID" value="RST78673.1"/>
    <property type="molecule type" value="Genomic_DNA"/>
</dbReference>